<reference evidence="4" key="1">
    <citation type="submission" date="2022-10" db="EMBL/GenBank/DDBJ databases">
        <title>Chitinophaga sp. nov., isolated from soil.</title>
        <authorList>
            <person name="Jeon C.O."/>
        </authorList>
    </citation>
    <scope>NUCLEOTIDE SEQUENCE</scope>
    <source>
        <strain evidence="4">R8</strain>
    </source>
</reference>
<gene>
    <name evidence="4" type="ORF">MKQ68_15715</name>
</gene>
<dbReference type="PROSITE" id="PS51186">
    <property type="entry name" value="GNAT"/>
    <property type="match status" value="1"/>
</dbReference>
<evidence type="ECO:0000313" key="4">
    <source>
        <dbReference type="EMBL" id="UYQ91538.1"/>
    </source>
</evidence>
<evidence type="ECO:0000259" key="3">
    <source>
        <dbReference type="PROSITE" id="PS51186"/>
    </source>
</evidence>
<dbReference type="InterPro" id="IPR000182">
    <property type="entry name" value="GNAT_dom"/>
</dbReference>
<dbReference type="Gene3D" id="3.40.630.30">
    <property type="match status" value="1"/>
</dbReference>
<dbReference type="CDD" id="cd04301">
    <property type="entry name" value="NAT_SF"/>
    <property type="match status" value="1"/>
</dbReference>
<dbReference type="RefSeq" id="WP_264279948.1">
    <property type="nucleotide sequence ID" value="NZ_CP107006.1"/>
</dbReference>
<dbReference type="InterPro" id="IPR016181">
    <property type="entry name" value="Acyl_CoA_acyltransferase"/>
</dbReference>
<sequence>MIYRTIRKEDNEHLAVIIRAGIAEFDVPTEGTAYTDPTTDDLFTLFQAPGSAYTVAEEHGLILGGCGVYPTAGLPGGYAELVRFFLAAEARGKGIGRLLMERTFDMARELGYTHLYIESFPEMKKAVGMYEKAGFNYLDKALGNSGHYACNVWMVKAL</sequence>
<proteinExistence type="predicted"/>
<dbReference type="EMBL" id="CP107006">
    <property type="protein sequence ID" value="UYQ91538.1"/>
    <property type="molecule type" value="Genomic_DNA"/>
</dbReference>
<feature type="domain" description="N-acetyltransferase" evidence="3">
    <location>
        <begin position="1"/>
        <end position="158"/>
    </location>
</feature>
<protein>
    <submittedName>
        <fullName evidence="4">GNAT family N-acetyltransferase</fullName>
    </submittedName>
</protein>
<keyword evidence="1" id="KW-0808">Transferase</keyword>
<dbReference type="PANTHER" id="PTHR43877">
    <property type="entry name" value="AMINOALKYLPHOSPHONATE N-ACETYLTRANSFERASE-RELATED-RELATED"/>
    <property type="match status" value="1"/>
</dbReference>
<evidence type="ECO:0000256" key="1">
    <source>
        <dbReference type="ARBA" id="ARBA00022679"/>
    </source>
</evidence>
<dbReference type="PANTHER" id="PTHR43877:SF2">
    <property type="entry name" value="AMINOALKYLPHOSPHONATE N-ACETYLTRANSFERASE-RELATED"/>
    <property type="match status" value="1"/>
</dbReference>
<name>A0ABY6IVY6_9BACT</name>
<keyword evidence="5" id="KW-1185">Reference proteome</keyword>
<dbReference type="Proteomes" id="UP001162741">
    <property type="component" value="Chromosome"/>
</dbReference>
<dbReference type="InterPro" id="IPR050832">
    <property type="entry name" value="Bact_Acetyltransf"/>
</dbReference>
<organism evidence="4 5">
    <name type="scientific">Chitinophaga horti</name>
    <dbReference type="NCBI Taxonomy" id="2920382"/>
    <lineage>
        <taxon>Bacteria</taxon>
        <taxon>Pseudomonadati</taxon>
        <taxon>Bacteroidota</taxon>
        <taxon>Chitinophagia</taxon>
        <taxon>Chitinophagales</taxon>
        <taxon>Chitinophagaceae</taxon>
        <taxon>Chitinophaga</taxon>
    </lineage>
</organism>
<evidence type="ECO:0000313" key="5">
    <source>
        <dbReference type="Proteomes" id="UP001162741"/>
    </source>
</evidence>
<dbReference type="SUPFAM" id="SSF55729">
    <property type="entry name" value="Acyl-CoA N-acyltransferases (Nat)"/>
    <property type="match status" value="1"/>
</dbReference>
<accession>A0ABY6IVY6</accession>
<evidence type="ECO:0000256" key="2">
    <source>
        <dbReference type="ARBA" id="ARBA00023315"/>
    </source>
</evidence>
<dbReference type="Pfam" id="PF00583">
    <property type="entry name" value="Acetyltransf_1"/>
    <property type="match status" value="1"/>
</dbReference>
<keyword evidence="2" id="KW-0012">Acyltransferase</keyword>